<keyword evidence="3" id="KW-0802">TPR repeat</keyword>
<name>A0A3B1AT79_9ZZZZ</name>
<evidence type="ECO:0000256" key="3">
    <source>
        <dbReference type="ARBA" id="ARBA00022803"/>
    </source>
</evidence>
<gene>
    <name evidence="5" type="ORF">MNBD_GAMMA26-1992</name>
</gene>
<reference evidence="5" key="1">
    <citation type="submission" date="2018-06" db="EMBL/GenBank/DDBJ databases">
        <authorList>
            <person name="Zhirakovskaya E."/>
        </authorList>
    </citation>
    <scope>NUCLEOTIDE SEQUENCE</scope>
</reference>
<feature type="domain" description="LapB rubredoxin metal binding" evidence="4">
    <location>
        <begin position="354"/>
        <end position="381"/>
    </location>
</feature>
<dbReference type="InterPro" id="IPR011990">
    <property type="entry name" value="TPR-like_helical_dom_sf"/>
</dbReference>
<dbReference type="Pfam" id="PF13176">
    <property type="entry name" value="TPR_7"/>
    <property type="match status" value="1"/>
</dbReference>
<dbReference type="InterPro" id="IPR030865">
    <property type="entry name" value="LapB"/>
</dbReference>
<evidence type="ECO:0000259" key="4">
    <source>
        <dbReference type="Pfam" id="PF18073"/>
    </source>
</evidence>
<dbReference type="GO" id="GO:0008653">
    <property type="term" value="P:lipopolysaccharide metabolic process"/>
    <property type="evidence" value="ECO:0007669"/>
    <property type="project" value="InterPro"/>
</dbReference>
<keyword evidence="2" id="KW-0677">Repeat</keyword>
<protein>
    <submittedName>
        <fullName evidence="5">Lipopolysaccharide assembly protein LapB</fullName>
    </submittedName>
</protein>
<dbReference type="InterPro" id="IPR019734">
    <property type="entry name" value="TPR_rpt"/>
</dbReference>
<dbReference type="PANTHER" id="PTHR45586:SF1">
    <property type="entry name" value="LIPOPOLYSACCHARIDE ASSEMBLY PROTEIN B"/>
    <property type="match status" value="1"/>
</dbReference>
<organism evidence="5">
    <name type="scientific">hydrothermal vent metagenome</name>
    <dbReference type="NCBI Taxonomy" id="652676"/>
    <lineage>
        <taxon>unclassified sequences</taxon>
        <taxon>metagenomes</taxon>
        <taxon>ecological metagenomes</taxon>
    </lineage>
</organism>
<evidence type="ECO:0000256" key="2">
    <source>
        <dbReference type="ARBA" id="ARBA00022737"/>
    </source>
</evidence>
<dbReference type="InterPro" id="IPR041166">
    <property type="entry name" value="Rubredoxin_2"/>
</dbReference>
<dbReference type="PROSITE" id="PS50005">
    <property type="entry name" value="TPR"/>
    <property type="match status" value="1"/>
</dbReference>
<dbReference type="InterPro" id="IPR051012">
    <property type="entry name" value="CellSynth/LPSAsmb/PSIAsmb"/>
</dbReference>
<dbReference type="PANTHER" id="PTHR45586">
    <property type="entry name" value="TPR REPEAT-CONTAINING PROTEIN PA4667"/>
    <property type="match status" value="1"/>
</dbReference>
<evidence type="ECO:0000256" key="1">
    <source>
        <dbReference type="ARBA" id="ARBA00022723"/>
    </source>
</evidence>
<dbReference type="GO" id="GO:0046872">
    <property type="term" value="F:metal ion binding"/>
    <property type="evidence" value="ECO:0007669"/>
    <property type="project" value="UniProtKB-KW"/>
</dbReference>
<dbReference type="Pfam" id="PF18073">
    <property type="entry name" value="Zn_ribbon_LapB"/>
    <property type="match status" value="1"/>
</dbReference>
<sequence length="408" mass="46340">MDLLLLLLPVAAASGWLAAKRSDRRQDASPPEANQSPAYFKGLNYLLNEQPDKAIDVFVQMLEVDSETVETHLALGNLFRRRGEVERAIRVHQNLIARPTLNRDQRAQALLELGQDYMRAGLFDRAENLFSELIEINQYPEQALQNLRVIYQQEKDWKKCLEVASKLESITDEALYAESAHYYCELAQIARSSKDYSSAASMLKKAQSCNRNCVRATMVQGATEVERGNYKAAIKIFKRVERQDHTFVPEVLPSLIECYQQLNNRSGLVTYLWQLFKRQKSIAVALALVELIKEDDGEQAAADFIAEYLREYPNLDGVHKLIALNQSSAEAGESETLSILYTQISLILEERPAYKCKQCGLAVKMLHWHCPGCKSWDSIKPVLGLEVSSTPSTTKPSEYSDRDWRNLM</sequence>
<evidence type="ECO:0000313" key="5">
    <source>
        <dbReference type="EMBL" id="VAX06962.1"/>
    </source>
</evidence>
<dbReference type="AlphaFoldDB" id="A0A3B1AT79"/>
<dbReference type="NCBIfam" id="NF008757">
    <property type="entry name" value="PRK11788.1-5"/>
    <property type="match status" value="1"/>
</dbReference>
<dbReference type="HAMAP" id="MF_00994">
    <property type="entry name" value="LPS_assembly_LapB"/>
    <property type="match status" value="1"/>
</dbReference>
<accession>A0A3B1AT79</accession>
<dbReference type="Gene3D" id="1.25.40.10">
    <property type="entry name" value="Tetratricopeptide repeat domain"/>
    <property type="match status" value="2"/>
</dbReference>
<keyword evidence="1" id="KW-0479">Metal-binding</keyword>
<dbReference type="SUPFAM" id="SSF81901">
    <property type="entry name" value="HCP-like"/>
    <property type="match status" value="1"/>
</dbReference>
<dbReference type="Pfam" id="PF13432">
    <property type="entry name" value="TPR_16"/>
    <property type="match status" value="1"/>
</dbReference>
<proteinExistence type="inferred from homology"/>
<dbReference type="EMBL" id="UOFX01000020">
    <property type="protein sequence ID" value="VAX06962.1"/>
    <property type="molecule type" value="Genomic_DNA"/>
</dbReference>
<dbReference type="SMART" id="SM00028">
    <property type="entry name" value="TPR"/>
    <property type="match status" value="4"/>
</dbReference>